<protein>
    <submittedName>
        <fullName evidence="1">Uncharacterized protein</fullName>
    </submittedName>
</protein>
<dbReference type="EMBL" id="LUCQ01000017">
    <property type="protein sequence ID" value="OAO82620.1"/>
    <property type="molecule type" value="Genomic_DNA"/>
</dbReference>
<organism evidence="1 2">
    <name type="scientific">Anoxybacillus flavithermus</name>
    <dbReference type="NCBI Taxonomy" id="33934"/>
    <lineage>
        <taxon>Bacteria</taxon>
        <taxon>Bacillati</taxon>
        <taxon>Bacillota</taxon>
        <taxon>Bacilli</taxon>
        <taxon>Bacillales</taxon>
        <taxon>Anoxybacillaceae</taxon>
        <taxon>Anoxybacillus</taxon>
    </lineage>
</organism>
<dbReference type="AlphaFoldDB" id="A0A178TMK1"/>
<sequence>MAALPNAHGIALWREIYLPMGSLSNDPDTIAVAERCALRSNGFVMN</sequence>
<evidence type="ECO:0000313" key="1">
    <source>
        <dbReference type="EMBL" id="OAO82620.1"/>
    </source>
</evidence>
<evidence type="ECO:0000313" key="2">
    <source>
        <dbReference type="Proteomes" id="UP000078336"/>
    </source>
</evidence>
<proteinExistence type="predicted"/>
<accession>A0A178TMK1</accession>
<reference evidence="1 2" key="1">
    <citation type="submission" date="2016-03" db="EMBL/GenBank/DDBJ databases">
        <title>Spore heat resistance.</title>
        <authorList>
            <person name="Boekhorst J."/>
            <person name="Berendsen E.M."/>
            <person name="Wells-Bennik M.H."/>
            <person name="Kuipers O.P."/>
        </authorList>
    </citation>
    <scope>NUCLEOTIDE SEQUENCE [LARGE SCALE GENOMIC DNA]</scope>
    <source>
        <strain evidence="1 2">AF16</strain>
    </source>
</reference>
<name>A0A178TMK1_9BACL</name>
<keyword evidence="2" id="KW-1185">Reference proteome</keyword>
<dbReference type="Proteomes" id="UP000078336">
    <property type="component" value="Unassembled WGS sequence"/>
</dbReference>
<comment type="caution">
    <text evidence="1">The sequence shown here is derived from an EMBL/GenBank/DDBJ whole genome shotgun (WGS) entry which is preliminary data.</text>
</comment>
<gene>
    <name evidence="1" type="ORF">TAF16_0147</name>
</gene>